<evidence type="ECO:0000256" key="1">
    <source>
        <dbReference type="ARBA" id="ARBA00005879"/>
    </source>
</evidence>
<evidence type="ECO:0000256" key="8">
    <source>
        <dbReference type="ARBA" id="ARBA00025705"/>
    </source>
</evidence>
<dbReference type="PROSITE" id="PS00839">
    <property type="entry name" value="SUMT_1"/>
    <property type="match status" value="1"/>
</dbReference>
<evidence type="ECO:0000256" key="3">
    <source>
        <dbReference type="ARBA" id="ARBA00022573"/>
    </source>
</evidence>
<dbReference type="InterPro" id="IPR050161">
    <property type="entry name" value="Siro_Cobalamin_biosynth"/>
</dbReference>
<dbReference type="Gene3D" id="3.40.1010.10">
    <property type="entry name" value="Cobalt-precorrin-4 Transmethylase, Domain 1"/>
    <property type="match status" value="1"/>
</dbReference>
<comment type="pathway">
    <text evidence="9">Cofactor biosynthesis; adenosylcobalamin biosynthesis; precorrin-2 from uroporphyrinogen III: step 1/1.</text>
</comment>
<dbReference type="InterPro" id="IPR014777">
    <property type="entry name" value="4pyrrole_Mease_sub1"/>
</dbReference>
<evidence type="ECO:0000256" key="9">
    <source>
        <dbReference type="ARBA" id="ARBA00060548"/>
    </source>
</evidence>
<keyword evidence="7" id="KW-0627">Porphyrin biosynthesis</keyword>
<protein>
    <recommendedName>
        <fullName evidence="2">uroporphyrinogen-III C-methyltransferase</fullName>
        <ecNumber evidence="2">2.1.1.107</ecNumber>
    </recommendedName>
</protein>
<evidence type="ECO:0000256" key="10">
    <source>
        <dbReference type="RuleBase" id="RU003960"/>
    </source>
</evidence>
<dbReference type="PANTHER" id="PTHR45790">
    <property type="entry name" value="SIROHEME SYNTHASE-RELATED"/>
    <property type="match status" value="1"/>
</dbReference>
<dbReference type="GO" id="GO:0009236">
    <property type="term" value="P:cobalamin biosynthetic process"/>
    <property type="evidence" value="ECO:0007669"/>
    <property type="project" value="UniProtKB-KW"/>
</dbReference>
<name>A0A212K990_9PROT</name>
<dbReference type="InterPro" id="IPR003043">
    <property type="entry name" value="Uropor_MeTrfase_CS"/>
</dbReference>
<dbReference type="InterPro" id="IPR035996">
    <property type="entry name" value="4pyrrol_Methylase_sf"/>
</dbReference>
<dbReference type="Pfam" id="PF00590">
    <property type="entry name" value="TP_methylase"/>
    <property type="match status" value="1"/>
</dbReference>
<dbReference type="Gene3D" id="3.30.950.10">
    <property type="entry name" value="Methyltransferase, Cobalt-precorrin-4 Transmethylase, Domain 2"/>
    <property type="match status" value="1"/>
</dbReference>
<accession>A0A212K990</accession>
<dbReference type="InterPro" id="IPR006366">
    <property type="entry name" value="CobA/CysG_C"/>
</dbReference>
<dbReference type="GO" id="GO:0004851">
    <property type="term" value="F:uroporphyrin-III C-methyltransferase activity"/>
    <property type="evidence" value="ECO:0007669"/>
    <property type="project" value="UniProtKB-EC"/>
</dbReference>
<proteinExistence type="inferred from homology"/>
<dbReference type="NCBIfam" id="NF004790">
    <property type="entry name" value="PRK06136.1"/>
    <property type="match status" value="1"/>
</dbReference>
<dbReference type="PANTHER" id="PTHR45790:SF3">
    <property type="entry name" value="S-ADENOSYL-L-METHIONINE-DEPENDENT UROPORPHYRINOGEN III METHYLTRANSFERASE, CHLOROPLASTIC"/>
    <property type="match status" value="1"/>
</dbReference>
<dbReference type="GO" id="GO:0032259">
    <property type="term" value="P:methylation"/>
    <property type="evidence" value="ECO:0007669"/>
    <property type="project" value="UniProtKB-KW"/>
</dbReference>
<evidence type="ECO:0000256" key="2">
    <source>
        <dbReference type="ARBA" id="ARBA00012162"/>
    </source>
</evidence>
<keyword evidence="4 10" id="KW-0489">Methyltransferase</keyword>
<keyword evidence="5 10" id="KW-0808">Transferase</keyword>
<dbReference type="NCBIfam" id="TIGR01469">
    <property type="entry name" value="cobA_cysG_Cterm"/>
    <property type="match status" value="1"/>
</dbReference>
<reference evidence="12" key="1">
    <citation type="submission" date="2016-04" db="EMBL/GenBank/DDBJ databases">
        <authorList>
            <person name="Evans L.H."/>
            <person name="Alamgir A."/>
            <person name="Owens N."/>
            <person name="Weber N.D."/>
            <person name="Virtaneva K."/>
            <person name="Barbian K."/>
            <person name="Babar A."/>
            <person name="Rosenke K."/>
        </authorList>
    </citation>
    <scope>NUCLEOTIDE SEQUENCE</scope>
    <source>
        <strain evidence="12">86</strain>
    </source>
</reference>
<dbReference type="InterPro" id="IPR014776">
    <property type="entry name" value="4pyrrole_Mease_sub2"/>
</dbReference>
<evidence type="ECO:0000259" key="11">
    <source>
        <dbReference type="Pfam" id="PF00590"/>
    </source>
</evidence>
<dbReference type="FunFam" id="3.40.1010.10:FF:000001">
    <property type="entry name" value="Siroheme synthase"/>
    <property type="match status" value="1"/>
</dbReference>
<keyword evidence="6" id="KW-0949">S-adenosyl-L-methionine</keyword>
<comment type="similarity">
    <text evidence="1 10">Belongs to the precorrin methyltransferase family.</text>
</comment>
<dbReference type="FunFam" id="3.30.950.10:FF:000001">
    <property type="entry name" value="Siroheme synthase"/>
    <property type="match status" value="1"/>
</dbReference>
<evidence type="ECO:0000256" key="4">
    <source>
        <dbReference type="ARBA" id="ARBA00022603"/>
    </source>
</evidence>
<dbReference type="CDD" id="cd11642">
    <property type="entry name" value="SUMT"/>
    <property type="match status" value="1"/>
</dbReference>
<evidence type="ECO:0000256" key="5">
    <source>
        <dbReference type="ARBA" id="ARBA00022679"/>
    </source>
</evidence>
<comment type="pathway">
    <text evidence="8">Porphyrin-containing compound metabolism; siroheme biosynthesis; precorrin-2 from uroporphyrinogen III: step 1/1.</text>
</comment>
<dbReference type="PROSITE" id="PS00840">
    <property type="entry name" value="SUMT_2"/>
    <property type="match status" value="1"/>
</dbReference>
<evidence type="ECO:0000256" key="7">
    <source>
        <dbReference type="ARBA" id="ARBA00023244"/>
    </source>
</evidence>
<dbReference type="EMBL" id="FLUO01000001">
    <property type="protein sequence ID" value="SBW08207.1"/>
    <property type="molecule type" value="Genomic_DNA"/>
</dbReference>
<dbReference type="InterPro" id="IPR000878">
    <property type="entry name" value="4pyrrol_Mease"/>
</dbReference>
<dbReference type="EC" id="2.1.1.107" evidence="2"/>
<feature type="domain" description="Tetrapyrrole methylase" evidence="11">
    <location>
        <begin position="17"/>
        <end position="227"/>
    </location>
</feature>
<dbReference type="SUPFAM" id="SSF53790">
    <property type="entry name" value="Tetrapyrrole methylase"/>
    <property type="match status" value="1"/>
</dbReference>
<evidence type="ECO:0000313" key="12">
    <source>
        <dbReference type="EMBL" id="SBW08207.1"/>
    </source>
</evidence>
<evidence type="ECO:0000256" key="6">
    <source>
        <dbReference type="ARBA" id="ARBA00022691"/>
    </source>
</evidence>
<gene>
    <name evidence="12" type="primary">cobA</name>
    <name evidence="12" type="ORF">KL86APRO_12355</name>
</gene>
<dbReference type="AlphaFoldDB" id="A0A212K990"/>
<keyword evidence="3" id="KW-0169">Cobalamin biosynthesis</keyword>
<sequence>MIKRYDTYTVELEPGWVWLVGAGPGDPGLLTLHALSALEQADVVVHDALVDERILGLVGPNVELINVGKRGWKCSPKQSDICDLLVDLGKQNKRVVRLKGGDPFVFGRGGEETQALVKAEIPFRIVPGITAGIGGLAYAGIPLTTRETNDAVAFVTGHDETGGMSRRVAWEELARTVPVLVIYMPMKSLAHIAERMIAGGRDPAEHCAIVSRASTPHQRVLISTLERCAADAASSDLPNPSLFVVGPVVDFRAWVNWFPGNRSPRLAPLSPASAE</sequence>
<dbReference type="GO" id="GO:0019354">
    <property type="term" value="P:siroheme biosynthetic process"/>
    <property type="evidence" value="ECO:0007669"/>
    <property type="project" value="UniProtKB-UniPathway"/>
</dbReference>
<organism evidence="12">
    <name type="scientific">uncultured Alphaproteobacteria bacterium</name>
    <dbReference type="NCBI Taxonomy" id="91750"/>
    <lineage>
        <taxon>Bacteria</taxon>
        <taxon>Pseudomonadati</taxon>
        <taxon>Pseudomonadota</taxon>
        <taxon>Alphaproteobacteria</taxon>
        <taxon>environmental samples</taxon>
    </lineage>
</organism>
<dbReference type="UniPathway" id="UPA00262">
    <property type="reaction ID" value="UER00211"/>
</dbReference>